<keyword evidence="2" id="KW-0442">Lipid degradation</keyword>
<dbReference type="Proteomes" id="UP001500547">
    <property type="component" value="Unassembled WGS sequence"/>
</dbReference>
<dbReference type="EMBL" id="BAABLD010000008">
    <property type="protein sequence ID" value="GAA5164308.1"/>
    <property type="molecule type" value="Genomic_DNA"/>
</dbReference>
<evidence type="ECO:0008006" key="6">
    <source>
        <dbReference type="Google" id="ProtNLM"/>
    </source>
</evidence>
<keyword evidence="3" id="KW-0443">Lipid metabolism</keyword>
<evidence type="ECO:0000256" key="2">
    <source>
        <dbReference type="ARBA" id="ARBA00022963"/>
    </source>
</evidence>
<reference evidence="5" key="1">
    <citation type="journal article" date="2019" name="Int. J. Syst. Evol. Microbiol.">
        <title>The Global Catalogue of Microorganisms (GCM) 10K type strain sequencing project: providing services to taxonomists for standard genome sequencing and annotation.</title>
        <authorList>
            <consortium name="The Broad Institute Genomics Platform"/>
            <consortium name="The Broad Institute Genome Sequencing Center for Infectious Disease"/>
            <person name="Wu L."/>
            <person name="Ma J."/>
        </authorList>
    </citation>
    <scope>NUCLEOTIDE SEQUENCE [LARGE SCALE GENOMIC DNA]</scope>
    <source>
        <strain evidence="5">JCM 18715</strain>
    </source>
</reference>
<dbReference type="PANTHER" id="PTHR10272">
    <property type="entry name" value="PLATELET-ACTIVATING FACTOR ACETYLHYDROLASE"/>
    <property type="match status" value="1"/>
</dbReference>
<evidence type="ECO:0000313" key="4">
    <source>
        <dbReference type="EMBL" id="GAA5164308.1"/>
    </source>
</evidence>
<dbReference type="RefSeq" id="WP_345532571.1">
    <property type="nucleotide sequence ID" value="NZ_BAABLD010000008.1"/>
</dbReference>
<dbReference type="InterPro" id="IPR029058">
    <property type="entry name" value="AB_hydrolase_fold"/>
</dbReference>
<name>A0ABP9QMH0_9RHOO</name>
<evidence type="ECO:0000313" key="5">
    <source>
        <dbReference type="Proteomes" id="UP001500547"/>
    </source>
</evidence>
<protein>
    <recommendedName>
        <fullName evidence="6">Acetylhydrolase</fullName>
    </recommendedName>
</protein>
<keyword evidence="5" id="KW-1185">Reference proteome</keyword>
<organism evidence="4 5">
    <name type="scientific">Viridibacterium curvum</name>
    <dbReference type="NCBI Taxonomy" id="1101404"/>
    <lineage>
        <taxon>Bacteria</taxon>
        <taxon>Pseudomonadati</taxon>
        <taxon>Pseudomonadota</taxon>
        <taxon>Betaproteobacteria</taxon>
        <taxon>Rhodocyclales</taxon>
        <taxon>Rhodocyclaceae</taxon>
        <taxon>Viridibacterium</taxon>
    </lineage>
</organism>
<sequence length="347" mass="38089">MPRRPLTSVRHPLWRIAALLGLLWTLAACMSPPQWAMAALPSQVRPDDSFSTLDLAWQDPTRDRAVPARLYLPSSAQTAPVPLVIFSHGLGGSREGYSYIGRDLAAHGMASLHVQHVGSDRALWQGNRLTTALRLMQAAGDDEAVARVQDLRFALDQLLASDYARQIDASRIAAAGHSYGANTTLLISGAQVQRDGETLQFRDPRIKAAVLISSPPFYGEPDFSPILQPIRLPSLHITSTADVINVPGYHSEAIDRIKVFDAIGSTQKLLAVFKGGSHSMFTDRLNTGGAELNPMVKQATRELVRLFLQEQFHLPAQRMALTTWRDRHAAILDGLRQGESPTALMRP</sequence>
<gene>
    <name evidence="4" type="ORF">GCM10025770_17930</name>
</gene>
<keyword evidence="1" id="KW-0378">Hydrolase</keyword>
<dbReference type="SUPFAM" id="SSF53474">
    <property type="entry name" value="alpha/beta-Hydrolases"/>
    <property type="match status" value="1"/>
</dbReference>
<comment type="caution">
    <text evidence="4">The sequence shown here is derived from an EMBL/GenBank/DDBJ whole genome shotgun (WGS) entry which is preliminary data.</text>
</comment>
<proteinExistence type="predicted"/>
<dbReference type="Pfam" id="PF03403">
    <property type="entry name" value="PAF-AH_p_II"/>
    <property type="match status" value="1"/>
</dbReference>
<evidence type="ECO:0000256" key="3">
    <source>
        <dbReference type="ARBA" id="ARBA00023098"/>
    </source>
</evidence>
<accession>A0ABP9QMH0</accession>
<dbReference type="PROSITE" id="PS51257">
    <property type="entry name" value="PROKAR_LIPOPROTEIN"/>
    <property type="match status" value="1"/>
</dbReference>
<dbReference type="Gene3D" id="3.40.50.1820">
    <property type="entry name" value="alpha/beta hydrolase"/>
    <property type="match status" value="1"/>
</dbReference>
<dbReference type="PANTHER" id="PTHR10272:SF0">
    <property type="entry name" value="PLATELET-ACTIVATING FACTOR ACETYLHYDROLASE"/>
    <property type="match status" value="1"/>
</dbReference>
<evidence type="ECO:0000256" key="1">
    <source>
        <dbReference type="ARBA" id="ARBA00022801"/>
    </source>
</evidence>